<evidence type="ECO:0000313" key="2">
    <source>
        <dbReference type="EMBL" id="KAL0632832.1"/>
    </source>
</evidence>
<evidence type="ECO:0000256" key="1">
    <source>
        <dbReference type="SAM" id="Coils"/>
    </source>
</evidence>
<proteinExistence type="predicted"/>
<evidence type="ECO:0000313" key="3">
    <source>
        <dbReference type="Proteomes" id="UP001447188"/>
    </source>
</evidence>
<reference evidence="2 3" key="1">
    <citation type="submission" date="2024-02" db="EMBL/GenBank/DDBJ databases">
        <title>Discinaceae phylogenomics.</title>
        <authorList>
            <person name="Dirks A.C."/>
            <person name="James T.Y."/>
        </authorList>
    </citation>
    <scope>NUCLEOTIDE SEQUENCE [LARGE SCALE GENOMIC DNA]</scope>
    <source>
        <strain evidence="2 3">ACD0624</strain>
    </source>
</reference>
<gene>
    <name evidence="2" type="ORF">Q9L58_008260</name>
</gene>
<name>A0ABR3GAW2_9PEZI</name>
<feature type="coiled-coil region" evidence="1">
    <location>
        <begin position="382"/>
        <end position="427"/>
    </location>
</feature>
<keyword evidence="1" id="KW-0175">Coiled coil</keyword>
<accession>A0ABR3GAW2</accession>
<sequence length="442" mass="49869">MTDILLENWIRLESRKAFTKDDLFIGEIRLHNILCNQIPSAMLFQGYSQQSVRKGLLQMIDDGFAEELREESRNRRLKRPLGLAELRPEGIPVETDILLESWIRKESAGVAFSKEDTFIGEIRLHNVLCNRIPATMLGQGYSPQSVRKTLLKMIDEGFSVELQKESCRRRSLEKPPITITEDLAGAKLQPQPVIYNQQVGSCFEKIRRPYAQSIDPIIAFGDIIIPGSQPPPLEVPTPPFCIQHGILKTLQSTLETSCFKFSRSHCPALLTRRKWTCPHAGELNAWTKELRKSFDFGELPTAILTSDAAVGLTATLKELDDLRHTAVHRVPINGARLVEFIKNSIAAVRMLGDEESVGEITAIMAMVNKCFDESIKSKIEVDLALDVELEQLEVERKKLEQMEGQIRQRAAKRAKDAEEEMERSMVRGLEALKLDIHVGGGF</sequence>
<organism evidence="2 3">
    <name type="scientific">Discina gigas</name>
    <dbReference type="NCBI Taxonomy" id="1032678"/>
    <lineage>
        <taxon>Eukaryota</taxon>
        <taxon>Fungi</taxon>
        <taxon>Dikarya</taxon>
        <taxon>Ascomycota</taxon>
        <taxon>Pezizomycotina</taxon>
        <taxon>Pezizomycetes</taxon>
        <taxon>Pezizales</taxon>
        <taxon>Discinaceae</taxon>
        <taxon>Discina</taxon>
    </lineage>
</organism>
<comment type="caution">
    <text evidence="2">The sequence shown here is derived from an EMBL/GenBank/DDBJ whole genome shotgun (WGS) entry which is preliminary data.</text>
</comment>
<protein>
    <submittedName>
        <fullName evidence="2">Uncharacterized protein</fullName>
    </submittedName>
</protein>
<keyword evidence="3" id="KW-1185">Reference proteome</keyword>
<dbReference type="Proteomes" id="UP001447188">
    <property type="component" value="Unassembled WGS sequence"/>
</dbReference>
<dbReference type="EMBL" id="JBBBZM010000148">
    <property type="protein sequence ID" value="KAL0632832.1"/>
    <property type="molecule type" value="Genomic_DNA"/>
</dbReference>